<name>A0A511AD33_9MICO</name>
<dbReference type="AlphaFoldDB" id="A0A511AD33"/>
<reference evidence="2 3" key="1">
    <citation type="submission" date="2019-07" db="EMBL/GenBank/DDBJ databases">
        <title>Whole genome shotgun sequence of Microbacterium aerolatum NBRC 103071.</title>
        <authorList>
            <person name="Hosoyama A."/>
            <person name="Uohara A."/>
            <person name="Ohji S."/>
            <person name="Ichikawa N."/>
        </authorList>
    </citation>
    <scope>NUCLEOTIDE SEQUENCE [LARGE SCALE GENOMIC DNA]</scope>
    <source>
        <strain evidence="2 3">NBRC 103071</strain>
    </source>
</reference>
<dbReference type="EMBL" id="BJUW01000004">
    <property type="protein sequence ID" value="GEK86084.1"/>
    <property type="molecule type" value="Genomic_DNA"/>
</dbReference>
<keyword evidence="3" id="KW-1185">Reference proteome</keyword>
<proteinExistence type="predicted"/>
<comment type="caution">
    <text evidence="2">The sequence shown here is derived from an EMBL/GenBank/DDBJ whole genome shotgun (WGS) entry which is preliminary data.</text>
</comment>
<dbReference type="Proteomes" id="UP000321225">
    <property type="component" value="Unassembled WGS sequence"/>
</dbReference>
<feature type="region of interest" description="Disordered" evidence="1">
    <location>
        <begin position="1"/>
        <end position="52"/>
    </location>
</feature>
<evidence type="ECO:0000313" key="2">
    <source>
        <dbReference type="EMBL" id="GEK86084.1"/>
    </source>
</evidence>
<accession>A0A511AD33</accession>
<evidence type="ECO:0000313" key="3">
    <source>
        <dbReference type="Proteomes" id="UP000321225"/>
    </source>
</evidence>
<protein>
    <submittedName>
        <fullName evidence="2">Uncharacterized protein</fullName>
    </submittedName>
</protein>
<organism evidence="2 3">
    <name type="scientific">Microbacterium aerolatum</name>
    <dbReference type="NCBI Taxonomy" id="153731"/>
    <lineage>
        <taxon>Bacteria</taxon>
        <taxon>Bacillati</taxon>
        <taxon>Actinomycetota</taxon>
        <taxon>Actinomycetes</taxon>
        <taxon>Micrococcales</taxon>
        <taxon>Microbacteriaceae</taxon>
        <taxon>Microbacterium</taxon>
    </lineage>
</organism>
<sequence length="52" mass="5706">MSNPMDAQNEERPTIVGTDPDMNIGDEAPASEERADEEDDSDADEIDIEDLP</sequence>
<feature type="compositionally biased region" description="Acidic residues" evidence="1">
    <location>
        <begin position="34"/>
        <end position="52"/>
    </location>
</feature>
<dbReference type="RefSeq" id="WP_186806140.1">
    <property type="nucleotide sequence ID" value="NZ_BJUW01000004.1"/>
</dbReference>
<gene>
    <name evidence="2" type="ORF">MAE01_12600</name>
</gene>
<evidence type="ECO:0000256" key="1">
    <source>
        <dbReference type="SAM" id="MobiDB-lite"/>
    </source>
</evidence>